<name>A0AA36N0Z2_9DINO</name>
<proteinExistence type="predicted"/>
<organism evidence="1 2">
    <name type="scientific">Effrenium voratum</name>
    <dbReference type="NCBI Taxonomy" id="2562239"/>
    <lineage>
        <taxon>Eukaryota</taxon>
        <taxon>Sar</taxon>
        <taxon>Alveolata</taxon>
        <taxon>Dinophyceae</taxon>
        <taxon>Suessiales</taxon>
        <taxon>Symbiodiniaceae</taxon>
        <taxon>Effrenium</taxon>
    </lineage>
</organism>
<dbReference type="Proteomes" id="UP001178507">
    <property type="component" value="Unassembled WGS sequence"/>
</dbReference>
<accession>A0AA36N0Z2</accession>
<evidence type="ECO:0000313" key="1">
    <source>
        <dbReference type="EMBL" id="CAJ1388062.1"/>
    </source>
</evidence>
<sequence length="133" mass="14235">MEASEPEALEAEAAWRRFDAALAALSDARSYGQAEAPGPELLAQLEALAQPFRGTCRFLVTNLGGAPVAELDFDVRRTVLELRREVAALTKVPLEDAGLVDVESKTPFGPEDHQVLALRRSGGLVRLALLVAG</sequence>
<reference evidence="1" key="1">
    <citation type="submission" date="2023-08" db="EMBL/GenBank/DDBJ databases">
        <authorList>
            <person name="Chen Y."/>
            <person name="Shah S."/>
            <person name="Dougan E. K."/>
            <person name="Thang M."/>
            <person name="Chan C."/>
        </authorList>
    </citation>
    <scope>NUCLEOTIDE SEQUENCE</scope>
</reference>
<dbReference type="EMBL" id="CAUJNA010001631">
    <property type="protein sequence ID" value="CAJ1388062.1"/>
    <property type="molecule type" value="Genomic_DNA"/>
</dbReference>
<comment type="caution">
    <text evidence="1">The sequence shown here is derived from an EMBL/GenBank/DDBJ whole genome shotgun (WGS) entry which is preliminary data.</text>
</comment>
<evidence type="ECO:0000313" key="2">
    <source>
        <dbReference type="Proteomes" id="UP001178507"/>
    </source>
</evidence>
<keyword evidence="2" id="KW-1185">Reference proteome</keyword>
<dbReference type="AlphaFoldDB" id="A0AA36N0Z2"/>
<protein>
    <submittedName>
        <fullName evidence="1">Uncharacterized protein</fullName>
    </submittedName>
</protein>
<gene>
    <name evidence="1" type="ORF">EVOR1521_LOCUS14007</name>
</gene>
<feature type="non-terminal residue" evidence="1">
    <location>
        <position position="1"/>
    </location>
</feature>